<keyword evidence="4" id="KW-1185">Reference proteome</keyword>
<proteinExistence type="predicted"/>
<accession>A0A553V1L4</accession>
<dbReference type="Proteomes" id="UP000316092">
    <property type="component" value="Unassembled WGS sequence"/>
</dbReference>
<dbReference type="PANTHER" id="PTHR45138:SF9">
    <property type="entry name" value="DIGUANYLATE CYCLASE DGCM-RELATED"/>
    <property type="match status" value="1"/>
</dbReference>
<dbReference type="PROSITE" id="PS50887">
    <property type="entry name" value="GGDEF"/>
    <property type="match status" value="1"/>
</dbReference>
<dbReference type="FunFam" id="3.30.70.270:FF:000001">
    <property type="entry name" value="Diguanylate cyclase domain protein"/>
    <property type="match status" value="1"/>
</dbReference>
<keyword evidence="1" id="KW-0812">Transmembrane</keyword>
<evidence type="ECO:0000313" key="3">
    <source>
        <dbReference type="EMBL" id="TSA86387.1"/>
    </source>
</evidence>
<reference evidence="3 4" key="1">
    <citation type="submission" date="2019-07" db="EMBL/GenBank/DDBJ databases">
        <title>Deinococcus detaillus sp. nov., isolated from humus soil in Antarctica.</title>
        <authorList>
            <person name="Zhang K."/>
        </authorList>
    </citation>
    <scope>NUCLEOTIDE SEQUENCE [LARGE SCALE GENOMIC DNA]</scope>
    <source>
        <strain evidence="3 4">H1</strain>
    </source>
</reference>
<keyword evidence="1" id="KW-0472">Membrane</keyword>
<evidence type="ECO:0000256" key="1">
    <source>
        <dbReference type="SAM" id="Phobius"/>
    </source>
</evidence>
<dbReference type="SMART" id="SM00267">
    <property type="entry name" value="GGDEF"/>
    <property type="match status" value="1"/>
</dbReference>
<dbReference type="InterPro" id="IPR000160">
    <property type="entry name" value="GGDEF_dom"/>
</dbReference>
<feature type="transmembrane region" description="Helical" evidence="1">
    <location>
        <begin position="64"/>
        <end position="84"/>
    </location>
</feature>
<dbReference type="OrthoDB" id="9759607at2"/>
<sequence>MNSEVCQANLSDSEVNFLMPTPLPKPTSLDGPKRSTYLATACCLLLFSSVRLATLLTVGPLNPLGVALSALLLLLSFWTIWALRQKNLALPLIEKTVLLVCAGLYLTFTLQPLFGGPQRLDNAGLNELGVLALAAGVYVFLPLHRAKYWLAAVLAGHFISRWEPLLLEPNWLSLGAQLTRDSVVLATLLLIVLLGNHRSAWRGAYDSAKAMRDMAHTDDLIGLPNRRAAYRYFERAMRGAQTPVSVLLLDIDNFKRINDSHGHEAGDAALQAIAAAVQRTLGTSGVLVRWGGEEFLVLLSGATLTHALREAEALRAAVEELALPSGSVTISIGVSSRMPKDDVQELVRRADIGLYHAKTSGKNRVIAQIS</sequence>
<dbReference type="EMBL" id="VKDB01000005">
    <property type="protein sequence ID" value="TSA86387.1"/>
    <property type="molecule type" value="Genomic_DNA"/>
</dbReference>
<feature type="transmembrane region" description="Helical" evidence="1">
    <location>
        <begin position="37"/>
        <end position="58"/>
    </location>
</feature>
<dbReference type="CDD" id="cd01949">
    <property type="entry name" value="GGDEF"/>
    <property type="match status" value="1"/>
</dbReference>
<feature type="transmembrane region" description="Helical" evidence="1">
    <location>
        <begin position="96"/>
        <end position="117"/>
    </location>
</feature>
<organism evidence="3 4">
    <name type="scientific">Deinococcus detaillensis</name>
    <dbReference type="NCBI Taxonomy" id="2592048"/>
    <lineage>
        <taxon>Bacteria</taxon>
        <taxon>Thermotogati</taxon>
        <taxon>Deinococcota</taxon>
        <taxon>Deinococci</taxon>
        <taxon>Deinococcales</taxon>
        <taxon>Deinococcaceae</taxon>
        <taxon>Deinococcus</taxon>
    </lineage>
</organism>
<dbReference type="SUPFAM" id="SSF55073">
    <property type="entry name" value="Nucleotide cyclase"/>
    <property type="match status" value="1"/>
</dbReference>
<dbReference type="Gene3D" id="3.30.70.270">
    <property type="match status" value="1"/>
</dbReference>
<keyword evidence="1" id="KW-1133">Transmembrane helix</keyword>
<dbReference type="GO" id="GO:0052621">
    <property type="term" value="F:diguanylate cyclase activity"/>
    <property type="evidence" value="ECO:0007669"/>
    <property type="project" value="TreeGrafter"/>
</dbReference>
<dbReference type="InterPro" id="IPR050469">
    <property type="entry name" value="Diguanylate_Cyclase"/>
</dbReference>
<feature type="domain" description="GGDEF" evidence="2">
    <location>
        <begin position="242"/>
        <end position="370"/>
    </location>
</feature>
<dbReference type="Pfam" id="PF00990">
    <property type="entry name" value="GGDEF"/>
    <property type="match status" value="1"/>
</dbReference>
<protein>
    <submittedName>
        <fullName evidence="3">GGDEF domain-containing protein</fullName>
    </submittedName>
</protein>
<evidence type="ECO:0000313" key="4">
    <source>
        <dbReference type="Proteomes" id="UP000316092"/>
    </source>
</evidence>
<evidence type="ECO:0000259" key="2">
    <source>
        <dbReference type="PROSITE" id="PS50887"/>
    </source>
</evidence>
<dbReference type="InterPro" id="IPR043128">
    <property type="entry name" value="Rev_trsase/Diguanyl_cyclase"/>
</dbReference>
<comment type="caution">
    <text evidence="3">The sequence shown here is derived from an EMBL/GenBank/DDBJ whole genome shotgun (WGS) entry which is preliminary data.</text>
</comment>
<dbReference type="AlphaFoldDB" id="A0A553V1L4"/>
<dbReference type="InterPro" id="IPR029787">
    <property type="entry name" value="Nucleotide_cyclase"/>
</dbReference>
<dbReference type="PANTHER" id="PTHR45138">
    <property type="entry name" value="REGULATORY COMPONENTS OF SENSORY TRANSDUCTION SYSTEM"/>
    <property type="match status" value="1"/>
</dbReference>
<name>A0A553V1L4_9DEIO</name>
<dbReference type="NCBIfam" id="TIGR00254">
    <property type="entry name" value="GGDEF"/>
    <property type="match status" value="1"/>
</dbReference>
<gene>
    <name evidence="3" type="ORF">FNU79_06915</name>
</gene>